<sequence length="197" mass="20837">MGIQVSEFVVEADPDAVARTRGALLRSKRRSAWTTAVGGCLVLGIAVGTTAIAGLGLVTLPMAGQVVGGLILVADSRRQFTAVRRMQATWAAIGIPQEVLHLSAAGLRCRVDVAPAPCFLPWPSVAKVSLHGGRLFAVELAPGVTAATPGVSGLDQPEVRRALRRRALRFPLGSLRRPPEEIDRALTAFTAGRLRIH</sequence>
<feature type="transmembrane region" description="Helical" evidence="1">
    <location>
        <begin position="31"/>
        <end position="52"/>
    </location>
</feature>
<comment type="caution">
    <text evidence="2">The sequence shown here is derived from an EMBL/GenBank/DDBJ whole genome shotgun (WGS) entry which is preliminary data.</text>
</comment>
<organism evidence="2 3">
    <name type="scientific">Actinoallomurus acaciae</name>
    <dbReference type="NCBI Taxonomy" id="502577"/>
    <lineage>
        <taxon>Bacteria</taxon>
        <taxon>Bacillati</taxon>
        <taxon>Actinomycetota</taxon>
        <taxon>Actinomycetes</taxon>
        <taxon>Streptosporangiales</taxon>
        <taxon>Thermomonosporaceae</taxon>
        <taxon>Actinoallomurus</taxon>
    </lineage>
</organism>
<evidence type="ECO:0000313" key="2">
    <source>
        <dbReference type="EMBL" id="MFB9833931.1"/>
    </source>
</evidence>
<protein>
    <submittedName>
        <fullName evidence="2">Uncharacterized protein</fullName>
    </submittedName>
</protein>
<keyword evidence="1" id="KW-0812">Transmembrane</keyword>
<dbReference type="EMBL" id="JBHLZP010000113">
    <property type="protein sequence ID" value="MFB9833931.1"/>
    <property type="molecule type" value="Genomic_DNA"/>
</dbReference>
<gene>
    <name evidence="2" type="ORF">ACFFNX_17240</name>
</gene>
<reference evidence="2 3" key="1">
    <citation type="submission" date="2024-09" db="EMBL/GenBank/DDBJ databases">
        <authorList>
            <person name="Sun Q."/>
            <person name="Mori K."/>
        </authorList>
    </citation>
    <scope>NUCLEOTIDE SEQUENCE [LARGE SCALE GENOMIC DNA]</scope>
    <source>
        <strain evidence="2 3">TBRC 0563</strain>
    </source>
</reference>
<accession>A0ABV5YFW4</accession>
<name>A0ABV5YFW4_9ACTN</name>
<keyword evidence="1" id="KW-1133">Transmembrane helix</keyword>
<keyword evidence="1" id="KW-0472">Membrane</keyword>
<dbReference type="RefSeq" id="WP_378202544.1">
    <property type="nucleotide sequence ID" value="NZ_JBHLZP010000113.1"/>
</dbReference>
<proteinExistence type="predicted"/>
<evidence type="ECO:0000313" key="3">
    <source>
        <dbReference type="Proteomes" id="UP001589627"/>
    </source>
</evidence>
<keyword evidence="3" id="KW-1185">Reference proteome</keyword>
<dbReference type="Proteomes" id="UP001589627">
    <property type="component" value="Unassembled WGS sequence"/>
</dbReference>
<evidence type="ECO:0000256" key="1">
    <source>
        <dbReference type="SAM" id="Phobius"/>
    </source>
</evidence>